<organism evidence="3 4">
    <name type="scientific">Candidatus Nanohalococcus occultus</name>
    <dbReference type="NCBI Taxonomy" id="2978047"/>
    <lineage>
        <taxon>Archaea</taxon>
        <taxon>Candidatus Nanohalarchaeota</taxon>
        <taxon>Candidatus Nanohalarchaeota incertae sedis</taxon>
        <taxon>Candidatus Nanohalococcus</taxon>
    </lineage>
</organism>
<evidence type="ECO:0000256" key="2">
    <source>
        <dbReference type="SAM" id="MobiDB-lite"/>
    </source>
</evidence>
<evidence type="ECO:0000313" key="3">
    <source>
        <dbReference type="EMBL" id="WEL20022.1"/>
    </source>
</evidence>
<keyword evidence="1" id="KW-0175">Coiled coil</keyword>
<keyword evidence="4" id="KW-1185">Reference proteome</keyword>
<accession>A0ABY8CFQ6</accession>
<evidence type="ECO:0000313" key="4">
    <source>
        <dbReference type="Proteomes" id="UP001218034"/>
    </source>
</evidence>
<proteinExistence type="predicted"/>
<dbReference type="Proteomes" id="UP001218034">
    <property type="component" value="Chromosome"/>
</dbReference>
<feature type="region of interest" description="Disordered" evidence="2">
    <location>
        <begin position="66"/>
        <end position="99"/>
    </location>
</feature>
<gene>
    <name evidence="3" type="ORF">SVXNc_1030</name>
</gene>
<dbReference type="EMBL" id="CP104395">
    <property type="protein sequence ID" value="WEL20022.1"/>
    <property type="molecule type" value="Genomic_DNA"/>
</dbReference>
<dbReference type="GeneID" id="90590468"/>
<reference evidence="3 4" key="1">
    <citation type="submission" date="2022-09" db="EMBL/GenBank/DDBJ databases">
        <title>Xylan utilization by haloarchaea-nanohaloarchaea associations.</title>
        <authorList>
            <person name="Yakimov M."/>
        </authorList>
    </citation>
    <scope>NUCLEOTIDE SEQUENCE [LARGE SCALE GENOMIC DNA]</scope>
    <source>
        <strain evidence="3 4">SVXNc</strain>
    </source>
</reference>
<name>A0ABY8CFQ6_9ARCH</name>
<protein>
    <submittedName>
        <fullName evidence="3">Uncharacterized protein</fullName>
    </submittedName>
</protein>
<evidence type="ECO:0000256" key="1">
    <source>
        <dbReference type="SAM" id="Coils"/>
    </source>
</evidence>
<dbReference type="RefSeq" id="WP_347721851.1">
    <property type="nucleotide sequence ID" value="NZ_CP104395.1"/>
</dbReference>
<sequence>MVVHLYHGVIEPLVAKGIAKALDEGDSRARTILDDRGFLEDTESDVGFEDSDLVLSEQGEGYVVYEPASRAGQDTENDVDPTDENMLGQNPGTDTDGGENRMTNDLDRHANNIGRILDGVENGDLNKADAIEGLHQYMTEEVGYGQARQFADRYEDLVDKVVDMKDEVRDRVDEHEQYAQQISNEMDTQLSNLESYIDFMSNELDHAEARMDRADSRLDL</sequence>
<feature type="coiled-coil region" evidence="1">
    <location>
        <begin position="165"/>
        <end position="217"/>
    </location>
</feature>